<keyword evidence="7 10" id="KW-0067">ATP-binding</keyword>
<dbReference type="HAMAP" id="MF_01486">
    <property type="entry name" value="RecC"/>
    <property type="match status" value="1"/>
</dbReference>
<dbReference type="Gene3D" id="1.10.10.990">
    <property type="match status" value="1"/>
</dbReference>
<comment type="caution">
    <text evidence="13">The sequence shown here is derived from an EMBL/GenBank/DDBJ whole genome shotgun (WGS) entry which is preliminary data.</text>
</comment>
<dbReference type="PANTHER" id="PTHR30591:SF1">
    <property type="entry name" value="RECBCD ENZYME SUBUNIT RECC"/>
    <property type="match status" value="1"/>
</dbReference>
<evidence type="ECO:0000256" key="1">
    <source>
        <dbReference type="ARBA" id="ARBA00022722"/>
    </source>
</evidence>
<keyword evidence="5 10" id="KW-0347">Helicase</keyword>
<evidence type="ECO:0000256" key="10">
    <source>
        <dbReference type="HAMAP-Rule" id="MF_01486"/>
    </source>
</evidence>
<evidence type="ECO:0000256" key="7">
    <source>
        <dbReference type="ARBA" id="ARBA00022840"/>
    </source>
</evidence>
<dbReference type="Proteomes" id="UP000634667">
    <property type="component" value="Unassembled WGS sequence"/>
</dbReference>
<keyword evidence="1 10" id="KW-0540">Nuclease</keyword>
<evidence type="ECO:0000256" key="8">
    <source>
        <dbReference type="ARBA" id="ARBA00023125"/>
    </source>
</evidence>
<comment type="subunit">
    <text evidence="10">Heterotrimer of RecB, RecC and RecD. All subunits contribute to DNA-binding.</text>
</comment>
<evidence type="ECO:0000256" key="6">
    <source>
        <dbReference type="ARBA" id="ARBA00022839"/>
    </source>
</evidence>
<protein>
    <recommendedName>
        <fullName evidence="10">RecBCD enzyme subunit RecC</fullName>
    </recommendedName>
    <alternativeName>
        <fullName evidence="10">Exonuclease V subunit RecC</fullName>
        <shortName evidence="10">ExoV subunit RecC</shortName>
    </alternativeName>
    <alternativeName>
        <fullName evidence="10">Helicase/nuclease RecBCD subunit RecC</fullName>
    </alternativeName>
</protein>
<dbReference type="RefSeq" id="WP_189481331.1">
    <property type="nucleotide sequence ID" value="NZ_BMYR01000004.1"/>
</dbReference>
<comment type="similarity">
    <text evidence="10">Belongs to the RecC family.</text>
</comment>
<organism evidence="13 14">
    <name type="scientific">Alishewanella tabrizica</name>
    <dbReference type="NCBI Taxonomy" id="671278"/>
    <lineage>
        <taxon>Bacteria</taxon>
        <taxon>Pseudomonadati</taxon>
        <taxon>Pseudomonadota</taxon>
        <taxon>Gammaproteobacteria</taxon>
        <taxon>Alteromonadales</taxon>
        <taxon>Alteromonadaceae</taxon>
        <taxon>Alishewanella</taxon>
    </lineage>
</organism>
<evidence type="ECO:0000256" key="11">
    <source>
        <dbReference type="SAM" id="MobiDB-lite"/>
    </source>
</evidence>
<evidence type="ECO:0000313" key="13">
    <source>
        <dbReference type="EMBL" id="GGW56850.1"/>
    </source>
</evidence>
<feature type="region of interest" description="Disordered" evidence="11">
    <location>
        <begin position="1111"/>
        <end position="1131"/>
    </location>
</feature>
<sequence>MLTPGFIAAHSHRLEDLTDLAVQLLARYPLAPLEEDVVLVQSNGIAQWLKQAIASHTGIATMLEVTLPARLVWRMYRAVLGAEIPKQSPFDKSRLRWRLMRLLPDRMANDPIFSALKAYVAHDPDQRKLFQLSDKLADLFDQYQVYRADWLDAWMQGDWVLIHREQRTPLAPEFQWQAALWQALVNDIGAELICSNRAALHQQFIAEATTLSAQGKRPAGIPPRIMVFGISSLPRQTLEVLHAIKGICQIVLCVHNPCKYHWADIVDGRELLNQYAKPRFQAKPSAEVKPYFAASQAELHQVAQPLLASWGKQGRDYIRLLDEFDETAHKATHFTELRFDLFDEAATDTLLSQIQSDILHLRPLSETQAQWPVPHPNDHSVVFKRCHSPQREVEVLHDHLLAAFAADPSLQPRDIMVMVPDINSYAPYIDAVFGRLGKDDKRYIPYTIADQGLRQRAPILQALEKVLTAPQQRFSHSDIFDLLHVPAIQQRFAVTPEQVQRLQEWSHAAGARWGLHAAHRHSLGLEFPYNENSWQFALDRMLYGFAAGNIELSQQANATQFWQALEPYPEVAGLEAQAVGALASLVHLLQHAWQTFAVNQGPEIWHTTLMTLLDQLFTPTNDSEVVLLAKLRDALDEWLSSTHEAEFTAALRYNIVLDVWLSAVDEPNLQQRFMAGSVNFATLMPMRAIPFKRICLLGMNDTEYPRTTQKADFDLMARHYRPGDRSRREDDRYLFLEAMLSAREQFYVSWVGMSAQDNSELPPSVLVGQLHDHLNAGWGAHCAAALTVTHRLQPFARCYYTDTSEHFFSYAKEWLSVQQSAEHISNSTLTAESGIPVLADFMAEAAFSLTDLSLLLREPAQLLARRRLGVFLEAVEQTSTDTEAFTVDGLQAWHVKEALLQDIMHLTDCATPDRVDAALDSQISRLRRQGQLPYQHGADAVLAQSKASVLAIYQCYQRYYPGTDKKITPKRYQLSYQINGLSYVLEEELTGLYQQDANQCLQLELKVSKVAECRPRSVQYTWRNIVLSYLKHLFANAVLSESVTTVIIGEDGVITLAPLAVDPQQAQQLAKTALANLMQSLSVALTTPLPTALVLAEAWFKRFSKDAFSSSAASSSSSSATATATADSTPESTSLAQRQAAFLTQLCIGDDYQDGVLKKLPYLARYYGEGEQLLQQGFIAWSERLYQPFFHFISAANVVAVNEEPL</sequence>
<dbReference type="NCBIfam" id="TIGR01450">
    <property type="entry name" value="recC"/>
    <property type="match status" value="1"/>
</dbReference>
<evidence type="ECO:0000256" key="2">
    <source>
        <dbReference type="ARBA" id="ARBA00022741"/>
    </source>
</evidence>
<name>A0ABQ2WHJ1_9ALTE</name>
<keyword evidence="14" id="KW-1185">Reference proteome</keyword>
<dbReference type="Gene3D" id="3.40.50.300">
    <property type="entry name" value="P-loop containing nucleotide triphosphate hydrolases"/>
    <property type="match status" value="2"/>
</dbReference>
<comment type="miscellaneous">
    <text evidence="10">In the RecBCD complex, RecB has a slow 3'-5' helicase, an exonuclease activity and loads RecA onto ssDNA, RecD has a fast 5'-3' helicase activity, while RecC stimulates the ATPase and processivity of the RecB helicase and contributes to recognition of the Chi site.</text>
</comment>
<evidence type="ECO:0000256" key="4">
    <source>
        <dbReference type="ARBA" id="ARBA00022801"/>
    </source>
</evidence>
<dbReference type="Gene3D" id="1.10.10.160">
    <property type="match status" value="1"/>
</dbReference>
<evidence type="ECO:0000256" key="3">
    <source>
        <dbReference type="ARBA" id="ARBA00022763"/>
    </source>
</evidence>
<comment type="function">
    <text evidence="10">A helicase/nuclease that prepares dsDNA breaks (DSB) for recombinational DNA repair. Binds to DSBs and unwinds DNA via a highly rapid and processive ATP-dependent bidirectional helicase activity. Unwinds dsDNA until it encounters a Chi (crossover hotspot instigator) sequence from the 3' direction. Cuts ssDNA a few nucleotides 3' to the Chi site. The properties and activities of the enzyme are changed at Chi. The Chi-altered holoenzyme produces a long 3'-ssDNA overhang and facilitates RecA-binding to the ssDNA for homologous DNA recombination and repair. Holoenzyme degrades any linearized DNA that is unable to undergo homologous recombination. In the holoenzyme this subunit recognizes the wild-type Chi sequence, and when added to isolated RecB increases its ATP-dependent helicase processivity.</text>
</comment>
<dbReference type="InterPro" id="IPR013986">
    <property type="entry name" value="DExx_box_DNA_helicase_dom_sf"/>
</dbReference>
<evidence type="ECO:0000313" key="14">
    <source>
        <dbReference type="Proteomes" id="UP000634667"/>
    </source>
</evidence>
<dbReference type="Gene3D" id="3.40.50.10930">
    <property type="match status" value="1"/>
</dbReference>
<keyword evidence="4 10" id="KW-0378">Hydrolase</keyword>
<dbReference type="Pfam" id="PF04257">
    <property type="entry name" value="Exonuc_V_gamma"/>
    <property type="match status" value="1"/>
</dbReference>
<keyword evidence="8 10" id="KW-0238">DNA-binding</keyword>
<proteinExistence type="inferred from homology"/>
<dbReference type="InterPro" id="IPR011335">
    <property type="entry name" value="Restrct_endonuc-II-like"/>
</dbReference>
<evidence type="ECO:0000259" key="12">
    <source>
        <dbReference type="Pfam" id="PF17946"/>
    </source>
</evidence>
<accession>A0ABQ2WHJ1</accession>
<dbReference type="EMBL" id="BMYR01000004">
    <property type="protein sequence ID" value="GGW56850.1"/>
    <property type="molecule type" value="Genomic_DNA"/>
</dbReference>
<keyword evidence="6 10" id="KW-0269">Exonuclease</keyword>
<dbReference type="InterPro" id="IPR027417">
    <property type="entry name" value="P-loop_NTPase"/>
</dbReference>
<reference evidence="14" key="1">
    <citation type="journal article" date="2019" name="Int. J. Syst. Evol. Microbiol.">
        <title>The Global Catalogue of Microorganisms (GCM) 10K type strain sequencing project: providing services to taxonomists for standard genome sequencing and annotation.</title>
        <authorList>
            <consortium name="The Broad Institute Genomics Platform"/>
            <consortium name="The Broad Institute Genome Sequencing Center for Infectious Disease"/>
            <person name="Wu L."/>
            <person name="Ma J."/>
        </authorList>
    </citation>
    <scope>NUCLEOTIDE SEQUENCE [LARGE SCALE GENOMIC DNA]</scope>
    <source>
        <strain evidence="14">KCTC 23723</strain>
    </source>
</reference>
<dbReference type="PIRSF" id="PIRSF000980">
    <property type="entry name" value="RecC"/>
    <property type="match status" value="1"/>
</dbReference>
<keyword evidence="2 10" id="KW-0547">Nucleotide-binding</keyword>
<evidence type="ECO:0000256" key="9">
    <source>
        <dbReference type="ARBA" id="ARBA00023204"/>
    </source>
</evidence>
<dbReference type="InterPro" id="IPR041500">
    <property type="entry name" value="RecC_C"/>
</dbReference>
<feature type="domain" description="RecC C-terminal" evidence="12">
    <location>
        <begin position="846"/>
        <end position="1102"/>
    </location>
</feature>
<evidence type="ECO:0000256" key="5">
    <source>
        <dbReference type="ARBA" id="ARBA00022806"/>
    </source>
</evidence>
<keyword evidence="9 10" id="KW-0234">DNA repair</keyword>
<dbReference type="SUPFAM" id="SSF52540">
    <property type="entry name" value="P-loop containing nucleoside triphosphate hydrolases"/>
    <property type="match status" value="2"/>
</dbReference>
<dbReference type="Pfam" id="PF17946">
    <property type="entry name" value="RecC_C"/>
    <property type="match status" value="1"/>
</dbReference>
<dbReference type="SUPFAM" id="SSF52980">
    <property type="entry name" value="Restriction endonuclease-like"/>
    <property type="match status" value="1"/>
</dbReference>
<dbReference type="InterPro" id="IPR006697">
    <property type="entry name" value="RecC"/>
</dbReference>
<dbReference type="PANTHER" id="PTHR30591">
    <property type="entry name" value="RECBCD ENZYME SUBUNIT RECC"/>
    <property type="match status" value="1"/>
</dbReference>
<gene>
    <name evidence="10 13" type="primary">recC</name>
    <name evidence="13" type="ORF">GCM10008111_11010</name>
</gene>
<keyword evidence="3 10" id="KW-0227">DNA damage</keyword>